<dbReference type="Pfam" id="PF07534">
    <property type="entry name" value="TLD"/>
    <property type="match status" value="1"/>
</dbReference>
<dbReference type="Proteomes" id="UP001152795">
    <property type="component" value="Unassembled WGS sequence"/>
</dbReference>
<dbReference type="InterPro" id="IPR006571">
    <property type="entry name" value="TLDc_dom"/>
</dbReference>
<evidence type="ECO:0000313" key="1">
    <source>
        <dbReference type="EMBL" id="CAB4011364.1"/>
    </source>
</evidence>
<keyword evidence="2" id="KW-1185">Reference proteome</keyword>
<feature type="non-terminal residue" evidence="1">
    <location>
        <position position="290"/>
    </location>
</feature>
<comment type="caution">
    <text evidence="1">The sequence shown here is derived from an EMBL/GenBank/DDBJ whole genome shotgun (WGS) entry which is preliminary data.</text>
</comment>
<dbReference type="PROSITE" id="PS51886">
    <property type="entry name" value="TLDC"/>
    <property type="match status" value="1"/>
</dbReference>
<proteinExistence type="predicted"/>
<organism evidence="1 2">
    <name type="scientific">Paramuricea clavata</name>
    <name type="common">Red gorgonian</name>
    <name type="synonym">Violescent sea-whip</name>
    <dbReference type="NCBI Taxonomy" id="317549"/>
    <lineage>
        <taxon>Eukaryota</taxon>
        <taxon>Metazoa</taxon>
        <taxon>Cnidaria</taxon>
        <taxon>Anthozoa</taxon>
        <taxon>Octocorallia</taxon>
        <taxon>Malacalcyonacea</taxon>
        <taxon>Plexauridae</taxon>
        <taxon>Paramuricea</taxon>
    </lineage>
</organism>
<gene>
    <name evidence="1" type="ORF">PACLA_8A006588</name>
</gene>
<evidence type="ECO:0000313" key="2">
    <source>
        <dbReference type="Proteomes" id="UP001152795"/>
    </source>
</evidence>
<sequence>LVFKELSKRIIIHPSGKSNHARGSVYTVDLYKKIGRGGGSILQFQVYVWFIKVECCYHVLLNHYSSPPGSKSIIGRNIAPKIMFLKLVAIFVCTLAVKLTFSAAAKADDFCDSKILSGESGFRRQLAKWLPGTGVWDICWRASRDGWAASRFHAGCDNKGPTVTIVQVGRYIFGGYTDVSWAGKYVYKRAPNTFMFSLRNKDNLRPFRSYLWYRNTIYAVHAVARFGPSFGAGHDLFIQNNANKNKDSLTYFAWSFSGPPGYYGGQKKSKELLAGTYQFTPTEVEVYYLH</sequence>
<reference evidence="1" key="1">
    <citation type="submission" date="2020-04" db="EMBL/GenBank/DDBJ databases">
        <authorList>
            <person name="Alioto T."/>
            <person name="Alioto T."/>
            <person name="Gomez Garrido J."/>
        </authorList>
    </citation>
    <scope>NUCLEOTIDE SEQUENCE</scope>
    <source>
        <strain evidence="1">A484AB</strain>
    </source>
</reference>
<dbReference type="OrthoDB" id="5953547at2759"/>
<dbReference type="AlphaFoldDB" id="A0A7D9IIQ1"/>
<dbReference type="SMART" id="SM00584">
    <property type="entry name" value="TLDc"/>
    <property type="match status" value="1"/>
</dbReference>
<protein>
    <submittedName>
        <fullName evidence="1">Uncharacterized protein</fullName>
    </submittedName>
</protein>
<accession>A0A7D9IIQ1</accession>
<dbReference type="EMBL" id="CACRXK020007122">
    <property type="protein sequence ID" value="CAB4011364.1"/>
    <property type="molecule type" value="Genomic_DNA"/>
</dbReference>
<name>A0A7D9IIQ1_PARCT</name>